<protein>
    <submittedName>
        <fullName evidence="2">(apollo) hypothetical protein</fullName>
    </submittedName>
</protein>
<evidence type="ECO:0000313" key="3">
    <source>
        <dbReference type="Proteomes" id="UP000691718"/>
    </source>
</evidence>
<dbReference type="OrthoDB" id="6869445at2759"/>
<dbReference type="Pfam" id="PF25273">
    <property type="entry name" value="DUF7869"/>
    <property type="match status" value="1"/>
</dbReference>
<dbReference type="AlphaFoldDB" id="A0A8S3XC34"/>
<dbReference type="PANTHER" id="PTHR10773">
    <property type="entry name" value="DNA-DIRECTED RNA POLYMERASES I, II, AND III SUBUNIT RPABC2"/>
    <property type="match status" value="1"/>
</dbReference>
<accession>A0A8S3XC34</accession>
<dbReference type="PANTHER" id="PTHR10773:SF19">
    <property type="match status" value="1"/>
</dbReference>
<proteinExistence type="predicted"/>
<keyword evidence="3" id="KW-1185">Reference proteome</keyword>
<sequence>MRQDVEDSISYCFDLQQIQPLPKAPVQEAYYLRQIGFYNFCIVDLKELKPQFYCWSEEQAGKGSTEISSALLHFLLNTDFQSHTILRLFSDGCISQNKNNIVIRTIMYYLQTTRTSIKEIHMHFPTRGHSFLPADRVFGRAEKLLRNKPTIIAKEEYIEIFKELGQLYSLGQDWELKDTKDLKKFYKDLKNISNMKRIFFKVSEVNGKRSLPNEKKMDVNKLLQSVFGNWQEIEDIRLNWYKEVLFNTPTTIQETIDDNENECDCLNNEICMRI</sequence>
<reference evidence="2" key="1">
    <citation type="submission" date="2021-04" db="EMBL/GenBank/DDBJ databases">
        <authorList>
            <person name="Tunstrom K."/>
        </authorList>
    </citation>
    <scope>NUCLEOTIDE SEQUENCE</scope>
</reference>
<feature type="domain" description="DUF7869" evidence="1">
    <location>
        <begin position="59"/>
        <end position="204"/>
    </location>
</feature>
<organism evidence="2 3">
    <name type="scientific">Parnassius apollo</name>
    <name type="common">Apollo butterfly</name>
    <name type="synonym">Papilio apollo</name>
    <dbReference type="NCBI Taxonomy" id="110799"/>
    <lineage>
        <taxon>Eukaryota</taxon>
        <taxon>Metazoa</taxon>
        <taxon>Ecdysozoa</taxon>
        <taxon>Arthropoda</taxon>
        <taxon>Hexapoda</taxon>
        <taxon>Insecta</taxon>
        <taxon>Pterygota</taxon>
        <taxon>Neoptera</taxon>
        <taxon>Endopterygota</taxon>
        <taxon>Lepidoptera</taxon>
        <taxon>Glossata</taxon>
        <taxon>Ditrysia</taxon>
        <taxon>Papilionoidea</taxon>
        <taxon>Papilionidae</taxon>
        <taxon>Parnassiinae</taxon>
        <taxon>Parnassini</taxon>
        <taxon>Parnassius</taxon>
        <taxon>Parnassius</taxon>
    </lineage>
</organism>
<name>A0A8S3XC34_PARAO</name>
<comment type="caution">
    <text evidence="2">The sequence shown here is derived from an EMBL/GenBank/DDBJ whole genome shotgun (WGS) entry which is preliminary data.</text>
</comment>
<dbReference type="EMBL" id="CAJQZP010001114">
    <property type="protein sequence ID" value="CAG5016854.1"/>
    <property type="molecule type" value="Genomic_DNA"/>
</dbReference>
<evidence type="ECO:0000313" key="2">
    <source>
        <dbReference type="EMBL" id="CAG5016854.1"/>
    </source>
</evidence>
<evidence type="ECO:0000259" key="1">
    <source>
        <dbReference type="Pfam" id="PF25273"/>
    </source>
</evidence>
<dbReference type="InterPro" id="IPR057191">
    <property type="entry name" value="DUF7869"/>
</dbReference>
<gene>
    <name evidence="2" type="ORF">PAPOLLO_LOCUS16576</name>
</gene>
<dbReference type="Proteomes" id="UP000691718">
    <property type="component" value="Unassembled WGS sequence"/>
</dbReference>